<feature type="transmembrane region" description="Helical" evidence="3">
    <location>
        <begin position="20"/>
        <end position="38"/>
    </location>
</feature>
<dbReference type="OrthoDB" id="440160at2759"/>
<evidence type="ECO:0000313" key="4">
    <source>
        <dbReference type="EMBL" id="CEG47630.1"/>
    </source>
</evidence>
<dbReference type="EC" id="3.5.1.89" evidence="2"/>
<dbReference type="OMA" id="YVLESVN"/>
<organism evidence="4 5">
    <name type="scientific">Plasmopara halstedii</name>
    <name type="common">Downy mildew of sunflower</name>
    <dbReference type="NCBI Taxonomy" id="4781"/>
    <lineage>
        <taxon>Eukaryota</taxon>
        <taxon>Sar</taxon>
        <taxon>Stramenopiles</taxon>
        <taxon>Oomycota</taxon>
        <taxon>Peronosporomycetes</taxon>
        <taxon>Peronosporales</taxon>
        <taxon>Peronosporaceae</taxon>
        <taxon>Plasmopara</taxon>
    </lineage>
</organism>
<keyword evidence="3" id="KW-1133">Transmembrane helix</keyword>
<dbReference type="PANTHER" id="PTHR12993">
    <property type="entry name" value="N-ACETYLGLUCOSAMINYL-PHOSPHATIDYLINOSITOL DE-N-ACETYLASE-RELATED"/>
    <property type="match status" value="1"/>
</dbReference>
<sequence>MMLFELGEDELETLLEILKYILFGTNVILFLFAGLIFLTSSLNEESRPLSAVALQRRALIVTAHPDDESMFFLPLVHSLQQSPKDNNDVWQIHLLCLSQGNFDGLGDVRVKELKASASYIGLSSGHINVLEDFKLQDGMMKQWEVSYIAKIVTKYIEEHTIDTVFTFDDYGVSGHPNHIASYYGVSQAIRELEHKCSAATASDNTRIVRGWALQSTNILRKYLGVLDMALSYWESRGTKQHFVFVFRPRWNYNAMALHRSQFVWYRRLFVIFSRYTFINTFRSMSSIDTNSTAAERKKLQ</sequence>
<keyword evidence="3" id="KW-0472">Membrane</keyword>
<protein>
    <recommendedName>
        <fullName evidence="2">N-acetylglucosaminylphosphatidylinositol deacetylase</fullName>
        <ecNumber evidence="2">3.5.1.89</ecNumber>
    </recommendedName>
</protein>
<reference evidence="5" key="1">
    <citation type="submission" date="2014-09" db="EMBL/GenBank/DDBJ databases">
        <authorList>
            <person name="Sharma Rahul"/>
            <person name="Thines Marco"/>
        </authorList>
    </citation>
    <scope>NUCLEOTIDE SEQUENCE [LARGE SCALE GENOMIC DNA]</scope>
</reference>
<dbReference type="GO" id="GO:0016020">
    <property type="term" value="C:membrane"/>
    <property type="evidence" value="ECO:0007669"/>
    <property type="project" value="GOC"/>
</dbReference>
<dbReference type="AlphaFoldDB" id="A0A0P1B1F4"/>
<dbReference type="GeneID" id="36399835"/>
<dbReference type="STRING" id="4781.A0A0P1B1F4"/>
<dbReference type="PANTHER" id="PTHR12993:SF11">
    <property type="entry name" value="N-ACETYLGLUCOSAMINYL-PHOSPHATIDYLINOSITOL DE-N-ACETYLASE"/>
    <property type="match status" value="1"/>
</dbReference>
<dbReference type="Gene3D" id="3.40.50.10320">
    <property type="entry name" value="LmbE-like"/>
    <property type="match status" value="1"/>
</dbReference>
<dbReference type="InterPro" id="IPR024078">
    <property type="entry name" value="LmbE-like_dom_sf"/>
</dbReference>
<accession>A0A0P1B1F4</accession>
<dbReference type="UniPathway" id="UPA00196"/>
<comment type="similarity">
    <text evidence="1">Belongs to the PIGL family.</text>
</comment>
<evidence type="ECO:0000256" key="2">
    <source>
        <dbReference type="ARBA" id="ARBA00012176"/>
    </source>
</evidence>
<proteinExistence type="inferred from homology"/>
<dbReference type="GO" id="GO:0000225">
    <property type="term" value="F:N-acetylglucosaminylphosphatidylinositol deacetylase activity"/>
    <property type="evidence" value="ECO:0007669"/>
    <property type="project" value="UniProtKB-EC"/>
</dbReference>
<keyword evidence="5" id="KW-1185">Reference proteome</keyword>
<evidence type="ECO:0000256" key="3">
    <source>
        <dbReference type="SAM" id="Phobius"/>
    </source>
</evidence>
<evidence type="ECO:0000256" key="1">
    <source>
        <dbReference type="ARBA" id="ARBA00006066"/>
    </source>
</evidence>
<dbReference type="EMBL" id="CCYD01002664">
    <property type="protein sequence ID" value="CEG47630.1"/>
    <property type="molecule type" value="Genomic_DNA"/>
</dbReference>
<dbReference type="Pfam" id="PF02585">
    <property type="entry name" value="PIG-L"/>
    <property type="match status" value="1"/>
</dbReference>
<dbReference type="InterPro" id="IPR003737">
    <property type="entry name" value="GlcNAc_PI_deacetylase-related"/>
</dbReference>
<name>A0A0P1B1F4_PLAHL</name>
<dbReference type="Proteomes" id="UP000054928">
    <property type="component" value="Unassembled WGS sequence"/>
</dbReference>
<keyword evidence="3" id="KW-0812">Transmembrane</keyword>
<dbReference type="RefSeq" id="XP_024583999.1">
    <property type="nucleotide sequence ID" value="XM_024718618.1"/>
</dbReference>
<evidence type="ECO:0000313" key="5">
    <source>
        <dbReference type="Proteomes" id="UP000054928"/>
    </source>
</evidence>
<dbReference type="GO" id="GO:0006506">
    <property type="term" value="P:GPI anchor biosynthetic process"/>
    <property type="evidence" value="ECO:0007669"/>
    <property type="project" value="UniProtKB-UniPathway"/>
</dbReference>
<dbReference type="SUPFAM" id="SSF102588">
    <property type="entry name" value="LmbE-like"/>
    <property type="match status" value="1"/>
</dbReference>
<dbReference type="GO" id="GO:0005783">
    <property type="term" value="C:endoplasmic reticulum"/>
    <property type="evidence" value="ECO:0007669"/>
    <property type="project" value="TreeGrafter"/>
</dbReference>